<evidence type="ECO:0000313" key="7">
    <source>
        <dbReference type="EMBL" id="KAK4209587.1"/>
    </source>
</evidence>
<dbReference type="PROSITE" id="PS50896">
    <property type="entry name" value="LISH"/>
    <property type="match status" value="1"/>
</dbReference>
<dbReference type="InterPro" id="IPR001680">
    <property type="entry name" value="WD40_rpt"/>
</dbReference>
<dbReference type="GO" id="GO:0034967">
    <property type="term" value="C:Set3 complex"/>
    <property type="evidence" value="ECO:0007669"/>
    <property type="project" value="TreeGrafter"/>
</dbReference>
<sequence length="610" mass="67656">MKELLDTDRVNFLVWRYLLESNYRETAAKLQKEWRIQAPHKHFDFAQHVNVYALVSLLNKGLIYEEYERRHSLSQQVPQDVPATAEAMAQGVFGPLKFEPVTKDHDMDDDDEDESDAEPEGFHEASSRKRPMESQHHGLPNGSPANKRQRLSNGFENGADSATTPMDIDHAADNHAYPSPLEGEEQDVSPTPHTEGPEQGTQVDKVHELTQETVFLQLGGVDSESSALSPTRTNENPIVLHCEWNPKDPSILAAAGTDALARVWTVSRGSRPQDSPGMLDHVDGATRPFKNLLEDEVPRNATVQALAWNWSGDALALAVEVDNKARICVCALDGTNLHRFDGVEPPVIKLRWSPNNDLILGISPENGGTLITIFSSSMANSVSHFLADHDLGNDPLDVSWISDTEFILCGGDCLVGLQWTEIRIVNGREFQTGKNDAFGQVQFDWHTKLVATTSDKGIIDLWDESGNRRSIVAHDGLIHALQWQPLKNGPQEDERLLASGGEDGVISVWNIRNMENKPLYSMTLSVPILGLSMTPDGAFIAAATSDKILIWKVGEHQIPRASWSRVPHPGWQSPKANTETEEEFIPCLGWNSEGQKLVYGANGRVSILHW</sequence>
<evidence type="ECO:0000256" key="5">
    <source>
        <dbReference type="PROSITE-ProRule" id="PRU00221"/>
    </source>
</evidence>
<evidence type="ECO:0000256" key="1">
    <source>
        <dbReference type="ARBA" id="ARBA00004123"/>
    </source>
</evidence>
<evidence type="ECO:0000256" key="3">
    <source>
        <dbReference type="ARBA" id="ARBA00022737"/>
    </source>
</evidence>
<reference evidence="7" key="2">
    <citation type="submission" date="2023-05" db="EMBL/GenBank/DDBJ databases">
        <authorList>
            <consortium name="Lawrence Berkeley National Laboratory"/>
            <person name="Steindorff A."/>
            <person name="Hensen N."/>
            <person name="Bonometti L."/>
            <person name="Westerberg I."/>
            <person name="Brannstrom I.O."/>
            <person name="Guillou S."/>
            <person name="Cros-Aarteil S."/>
            <person name="Calhoun S."/>
            <person name="Haridas S."/>
            <person name="Kuo A."/>
            <person name="Mondo S."/>
            <person name="Pangilinan J."/>
            <person name="Riley R."/>
            <person name="Labutti K."/>
            <person name="Andreopoulos B."/>
            <person name="Lipzen A."/>
            <person name="Chen C."/>
            <person name="Yanf M."/>
            <person name="Daum C."/>
            <person name="Ng V."/>
            <person name="Clum A."/>
            <person name="Ohm R."/>
            <person name="Martin F."/>
            <person name="Silar P."/>
            <person name="Natvig D."/>
            <person name="Lalanne C."/>
            <person name="Gautier V."/>
            <person name="Ament-Velasquez S.L."/>
            <person name="Kruys A."/>
            <person name="Hutchinson M.I."/>
            <person name="Powell A.J."/>
            <person name="Barry K."/>
            <person name="Miller A.N."/>
            <person name="Grigoriev I.V."/>
            <person name="Debuchy R."/>
            <person name="Gladieux P."/>
            <person name="Thoren M.H."/>
            <person name="Johannesson H."/>
        </authorList>
    </citation>
    <scope>NUCLEOTIDE SEQUENCE</scope>
    <source>
        <strain evidence="7">PSN293</strain>
    </source>
</reference>
<comment type="caution">
    <text evidence="7">The sequence shown here is derived from an EMBL/GenBank/DDBJ whole genome shotgun (WGS) entry which is preliminary data.</text>
</comment>
<protein>
    <submittedName>
        <fullName evidence="7">Lish protein</fullName>
    </submittedName>
</protein>
<dbReference type="InterPro" id="IPR045183">
    <property type="entry name" value="Ebi-like"/>
</dbReference>
<dbReference type="Pfam" id="PF00400">
    <property type="entry name" value="WD40"/>
    <property type="match status" value="1"/>
</dbReference>
<dbReference type="SMART" id="SM00320">
    <property type="entry name" value="WD40"/>
    <property type="match status" value="5"/>
</dbReference>
<keyword evidence="8" id="KW-1185">Reference proteome</keyword>
<dbReference type="Gene3D" id="2.130.10.10">
    <property type="entry name" value="YVTN repeat-like/Quinoprotein amine dehydrogenase"/>
    <property type="match status" value="1"/>
</dbReference>
<comment type="subcellular location">
    <subcellularLocation>
        <location evidence="1">Nucleus</location>
    </subcellularLocation>
</comment>
<accession>A0AAN7B4E4</accession>
<dbReference type="GO" id="GO:0003714">
    <property type="term" value="F:transcription corepressor activity"/>
    <property type="evidence" value="ECO:0007669"/>
    <property type="project" value="InterPro"/>
</dbReference>
<dbReference type="GO" id="GO:0006357">
    <property type="term" value="P:regulation of transcription by RNA polymerase II"/>
    <property type="evidence" value="ECO:0007669"/>
    <property type="project" value="TreeGrafter"/>
</dbReference>
<proteinExistence type="predicted"/>
<feature type="repeat" description="WD" evidence="5">
    <location>
        <begin position="471"/>
        <end position="519"/>
    </location>
</feature>
<feature type="compositionally biased region" description="Polar residues" evidence="6">
    <location>
        <begin position="143"/>
        <end position="164"/>
    </location>
</feature>
<dbReference type="Proteomes" id="UP001301769">
    <property type="component" value="Unassembled WGS sequence"/>
</dbReference>
<name>A0AAN7B4E4_9PEZI</name>
<dbReference type="PROSITE" id="PS00678">
    <property type="entry name" value="WD_REPEATS_1"/>
    <property type="match status" value="1"/>
</dbReference>
<dbReference type="InterPro" id="IPR019775">
    <property type="entry name" value="WD40_repeat_CS"/>
</dbReference>
<evidence type="ECO:0000313" key="8">
    <source>
        <dbReference type="Proteomes" id="UP001301769"/>
    </source>
</evidence>
<dbReference type="PANTHER" id="PTHR22846">
    <property type="entry name" value="WD40 REPEAT PROTEIN"/>
    <property type="match status" value="1"/>
</dbReference>
<dbReference type="EMBL" id="MU858200">
    <property type="protein sequence ID" value="KAK4209587.1"/>
    <property type="molecule type" value="Genomic_DNA"/>
</dbReference>
<dbReference type="AlphaFoldDB" id="A0AAN7B4E4"/>
<keyword evidence="4" id="KW-0539">Nucleus</keyword>
<gene>
    <name evidence="7" type="ORF">QBC37DRAFT_294312</name>
</gene>
<evidence type="ECO:0000256" key="6">
    <source>
        <dbReference type="SAM" id="MobiDB-lite"/>
    </source>
</evidence>
<keyword evidence="2 5" id="KW-0853">WD repeat</keyword>
<evidence type="ECO:0000256" key="4">
    <source>
        <dbReference type="ARBA" id="ARBA00023242"/>
    </source>
</evidence>
<reference evidence="7" key="1">
    <citation type="journal article" date="2023" name="Mol. Phylogenet. Evol.">
        <title>Genome-scale phylogeny and comparative genomics of the fungal order Sordariales.</title>
        <authorList>
            <person name="Hensen N."/>
            <person name="Bonometti L."/>
            <person name="Westerberg I."/>
            <person name="Brannstrom I.O."/>
            <person name="Guillou S."/>
            <person name="Cros-Aarteil S."/>
            <person name="Calhoun S."/>
            <person name="Haridas S."/>
            <person name="Kuo A."/>
            <person name="Mondo S."/>
            <person name="Pangilinan J."/>
            <person name="Riley R."/>
            <person name="LaButti K."/>
            <person name="Andreopoulos B."/>
            <person name="Lipzen A."/>
            <person name="Chen C."/>
            <person name="Yan M."/>
            <person name="Daum C."/>
            <person name="Ng V."/>
            <person name="Clum A."/>
            <person name="Steindorff A."/>
            <person name="Ohm R.A."/>
            <person name="Martin F."/>
            <person name="Silar P."/>
            <person name="Natvig D.O."/>
            <person name="Lalanne C."/>
            <person name="Gautier V."/>
            <person name="Ament-Velasquez S.L."/>
            <person name="Kruys A."/>
            <person name="Hutchinson M.I."/>
            <person name="Powell A.J."/>
            <person name="Barry K."/>
            <person name="Miller A.N."/>
            <person name="Grigoriev I.V."/>
            <person name="Debuchy R."/>
            <person name="Gladieux P."/>
            <person name="Hiltunen Thoren M."/>
            <person name="Johannesson H."/>
        </authorList>
    </citation>
    <scope>NUCLEOTIDE SEQUENCE</scope>
    <source>
        <strain evidence="7">PSN293</strain>
    </source>
</reference>
<feature type="compositionally biased region" description="Acidic residues" evidence="6">
    <location>
        <begin position="107"/>
        <end position="119"/>
    </location>
</feature>
<dbReference type="Pfam" id="PF08513">
    <property type="entry name" value="LisH"/>
    <property type="match status" value="1"/>
</dbReference>
<dbReference type="PROSITE" id="PS50082">
    <property type="entry name" value="WD_REPEATS_2"/>
    <property type="match status" value="1"/>
</dbReference>
<organism evidence="7 8">
    <name type="scientific">Rhypophila decipiens</name>
    <dbReference type="NCBI Taxonomy" id="261697"/>
    <lineage>
        <taxon>Eukaryota</taxon>
        <taxon>Fungi</taxon>
        <taxon>Dikarya</taxon>
        <taxon>Ascomycota</taxon>
        <taxon>Pezizomycotina</taxon>
        <taxon>Sordariomycetes</taxon>
        <taxon>Sordariomycetidae</taxon>
        <taxon>Sordariales</taxon>
        <taxon>Naviculisporaceae</taxon>
        <taxon>Rhypophila</taxon>
    </lineage>
</organism>
<evidence type="ECO:0000256" key="2">
    <source>
        <dbReference type="ARBA" id="ARBA00022574"/>
    </source>
</evidence>
<dbReference type="InterPro" id="IPR036322">
    <property type="entry name" value="WD40_repeat_dom_sf"/>
</dbReference>
<keyword evidence="3" id="KW-0677">Repeat</keyword>
<dbReference type="SUPFAM" id="SSF50978">
    <property type="entry name" value="WD40 repeat-like"/>
    <property type="match status" value="1"/>
</dbReference>
<dbReference type="PANTHER" id="PTHR22846:SF2">
    <property type="entry name" value="F-BOX-LIKE_WD REPEAT-CONTAINING PROTEIN EBI"/>
    <property type="match status" value="1"/>
</dbReference>
<dbReference type="InterPro" id="IPR006594">
    <property type="entry name" value="LisH"/>
</dbReference>
<dbReference type="SMART" id="SM00667">
    <property type="entry name" value="LisH"/>
    <property type="match status" value="1"/>
</dbReference>
<dbReference type="Gene3D" id="1.20.960.30">
    <property type="match status" value="1"/>
</dbReference>
<feature type="region of interest" description="Disordered" evidence="6">
    <location>
        <begin position="95"/>
        <end position="202"/>
    </location>
</feature>
<feature type="compositionally biased region" description="Basic and acidic residues" evidence="6">
    <location>
        <begin position="120"/>
        <end position="136"/>
    </location>
</feature>
<dbReference type="InterPro" id="IPR015943">
    <property type="entry name" value="WD40/YVTN_repeat-like_dom_sf"/>
</dbReference>